<dbReference type="InterPro" id="IPR014284">
    <property type="entry name" value="RNA_pol_sigma-70_dom"/>
</dbReference>
<dbReference type="CDD" id="cd06171">
    <property type="entry name" value="Sigma70_r4"/>
    <property type="match status" value="1"/>
</dbReference>
<keyword evidence="4" id="KW-0804">Transcription</keyword>
<dbReference type="InterPro" id="IPR039425">
    <property type="entry name" value="RNA_pol_sigma-70-like"/>
</dbReference>
<reference evidence="8" key="1">
    <citation type="submission" date="2016-08" db="EMBL/GenBank/DDBJ databases">
        <authorList>
            <person name="Varghese N."/>
            <person name="Submissions Spin"/>
        </authorList>
    </citation>
    <scope>NUCLEOTIDE SEQUENCE [LARGE SCALE GENOMIC DNA]</scope>
    <source>
        <strain evidence="8">P1-7</strain>
    </source>
</reference>
<dbReference type="Pfam" id="PF22029">
    <property type="entry name" value="PhyR_sigma2"/>
    <property type="match status" value="1"/>
</dbReference>
<accession>A0A1C3U715</accession>
<dbReference type="InterPro" id="IPR013325">
    <property type="entry name" value="RNA_pol_sigma_r2"/>
</dbReference>
<dbReference type="NCBIfam" id="TIGR02937">
    <property type="entry name" value="sigma70-ECF"/>
    <property type="match status" value="1"/>
</dbReference>
<name>A0A1C3U715_9HYPH</name>
<organism evidence="7 8">
    <name type="scientific">Rhizobium lusitanum</name>
    <dbReference type="NCBI Taxonomy" id="293958"/>
    <lineage>
        <taxon>Bacteria</taxon>
        <taxon>Pseudomonadati</taxon>
        <taxon>Pseudomonadota</taxon>
        <taxon>Alphaproteobacteria</taxon>
        <taxon>Hyphomicrobiales</taxon>
        <taxon>Rhizobiaceae</taxon>
        <taxon>Rhizobium/Agrobacterium group</taxon>
        <taxon>Rhizobium</taxon>
    </lineage>
</organism>
<evidence type="ECO:0000259" key="5">
    <source>
        <dbReference type="Pfam" id="PF08281"/>
    </source>
</evidence>
<dbReference type="InterPro" id="IPR013324">
    <property type="entry name" value="RNA_pol_sigma_r3/r4-like"/>
</dbReference>
<dbReference type="InterPro" id="IPR013249">
    <property type="entry name" value="RNA_pol_sigma70_r4_t2"/>
</dbReference>
<keyword evidence="3" id="KW-0731">Sigma factor</keyword>
<dbReference type="AlphaFoldDB" id="A0A1C3U715"/>
<feature type="domain" description="RNA polymerase sigma factor 70 region 4 type 2" evidence="5">
    <location>
        <begin position="143"/>
        <end position="194"/>
    </location>
</feature>
<evidence type="ECO:0000313" key="8">
    <source>
        <dbReference type="Proteomes" id="UP000199205"/>
    </source>
</evidence>
<evidence type="ECO:0000256" key="2">
    <source>
        <dbReference type="ARBA" id="ARBA00023015"/>
    </source>
</evidence>
<comment type="similarity">
    <text evidence="1">Belongs to the sigma-70 factor family. ECF subfamily.</text>
</comment>
<evidence type="ECO:0000313" key="7">
    <source>
        <dbReference type="EMBL" id="SCB11259.1"/>
    </source>
</evidence>
<protein>
    <submittedName>
        <fullName evidence="7">RNA polymerase sigma-70 factor, ECF subfamily</fullName>
    </submittedName>
</protein>
<dbReference type="Gene3D" id="1.10.1740.10">
    <property type="match status" value="1"/>
</dbReference>
<dbReference type="InterPro" id="IPR053866">
    <property type="entry name" value="PhyR_sigma2"/>
</dbReference>
<dbReference type="Proteomes" id="UP000199205">
    <property type="component" value="Unassembled WGS sequence"/>
</dbReference>
<gene>
    <name evidence="7" type="ORF">GA0061101_101621</name>
</gene>
<dbReference type="PANTHER" id="PTHR43133:SF25">
    <property type="entry name" value="RNA POLYMERASE SIGMA FACTOR RFAY-RELATED"/>
    <property type="match status" value="1"/>
</dbReference>
<dbReference type="GO" id="GO:0003677">
    <property type="term" value="F:DNA binding"/>
    <property type="evidence" value="ECO:0007669"/>
    <property type="project" value="InterPro"/>
</dbReference>
<dbReference type="GO" id="GO:0006352">
    <property type="term" value="P:DNA-templated transcription initiation"/>
    <property type="evidence" value="ECO:0007669"/>
    <property type="project" value="InterPro"/>
</dbReference>
<dbReference type="SUPFAM" id="SSF88946">
    <property type="entry name" value="Sigma2 domain of RNA polymerase sigma factors"/>
    <property type="match status" value="1"/>
</dbReference>
<evidence type="ECO:0000256" key="1">
    <source>
        <dbReference type="ARBA" id="ARBA00010641"/>
    </source>
</evidence>
<keyword evidence="2" id="KW-0805">Transcription regulation</keyword>
<dbReference type="SUPFAM" id="SSF88659">
    <property type="entry name" value="Sigma3 and sigma4 domains of RNA polymerase sigma factors"/>
    <property type="match status" value="1"/>
</dbReference>
<sequence length="217" mass="23526">MGTMPVARTAISAYSLIASEPPRRPAAPASADVAEDAIASEEDIRAGLSQHLTRLWRYGVVLSRQRDVADDLVQATCVRALERAAQFTSGTRLDRWLFAILHSIWLNEVRSRRVRLGQGFVDADETLVFDGARETETHILAGQVLRRVQALPEAQRTAVFLAYVEGLSYREVADILAVPIGTVMSRLAAARAKLAEGMGAMDDGRPSGGGRLGNGNE</sequence>
<dbReference type="InterPro" id="IPR036388">
    <property type="entry name" value="WH-like_DNA-bd_sf"/>
</dbReference>
<evidence type="ECO:0000256" key="4">
    <source>
        <dbReference type="ARBA" id="ARBA00023163"/>
    </source>
</evidence>
<evidence type="ECO:0000259" key="6">
    <source>
        <dbReference type="Pfam" id="PF22029"/>
    </source>
</evidence>
<dbReference type="Pfam" id="PF08281">
    <property type="entry name" value="Sigma70_r4_2"/>
    <property type="match status" value="1"/>
</dbReference>
<evidence type="ECO:0000256" key="3">
    <source>
        <dbReference type="ARBA" id="ARBA00023082"/>
    </source>
</evidence>
<dbReference type="Gene3D" id="1.10.10.10">
    <property type="entry name" value="Winged helix-like DNA-binding domain superfamily/Winged helix DNA-binding domain"/>
    <property type="match status" value="1"/>
</dbReference>
<dbReference type="PANTHER" id="PTHR43133">
    <property type="entry name" value="RNA POLYMERASE ECF-TYPE SIGMA FACTO"/>
    <property type="match status" value="1"/>
</dbReference>
<proteinExistence type="inferred from homology"/>
<dbReference type="GO" id="GO:0016987">
    <property type="term" value="F:sigma factor activity"/>
    <property type="evidence" value="ECO:0007669"/>
    <property type="project" value="UniProtKB-KW"/>
</dbReference>
<feature type="domain" description="PhyR sigma2" evidence="6">
    <location>
        <begin position="49"/>
        <end position="102"/>
    </location>
</feature>
<dbReference type="EMBL" id="FMAF01000001">
    <property type="protein sequence ID" value="SCB11259.1"/>
    <property type="molecule type" value="Genomic_DNA"/>
</dbReference>